<dbReference type="FunFam" id="1.10.287.130:FF:000004">
    <property type="entry name" value="Ethylene receptor 1"/>
    <property type="match status" value="1"/>
</dbReference>
<dbReference type="GO" id="GO:0000155">
    <property type="term" value="F:phosphorelay sensor kinase activity"/>
    <property type="evidence" value="ECO:0007669"/>
    <property type="project" value="InterPro"/>
</dbReference>
<dbReference type="InterPro" id="IPR003661">
    <property type="entry name" value="HisK_dim/P_dom"/>
</dbReference>
<evidence type="ECO:0000256" key="10">
    <source>
        <dbReference type="ARBA" id="ARBA00022989"/>
    </source>
</evidence>
<feature type="domain" description="Response regulatory" evidence="16">
    <location>
        <begin position="710"/>
        <end position="829"/>
    </location>
</feature>
<keyword evidence="4 13" id="KW-0597">Phosphoprotein</keyword>
<evidence type="ECO:0000256" key="13">
    <source>
        <dbReference type="PROSITE-ProRule" id="PRU00169"/>
    </source>
</evidence>
<dbReference type="Gene3D" id="3.30.450.20">
    <property type="entry name" value="PAS domain"/>
    <property type="match status" value="1"/>
</dbReference>
<dbReference type="SMART" id="SM00387">
    <property type="entry name" value="HATPase_c"/>
    <property type="match status" value="1"/>
</dbReference>
<dbReference type="SMART" id="SM00448">
    <property type="entry name" value="REC"/>
    <property type="match status" value="1"/>
</dbReference>
<dbReference type="InterPro" id="IPR004358">
    <property type="entry name" value="Sig_transdc_His_kin-like_C"/>
</dbReference>
<evidence type="ECO:0000313" key="18">
    <source>
        <dbReference type="Proteomes" id="UP000428328"/>
    </source>
</evidence>
<dbReference type="Pfam" id="PF02518">
    <property type="entry name" value="HATPase_c"/>
    <property type="match status" value="1"/>
</dbReference>
<dbReference type="Proteomes" id="UP000428328">
    <property type="component" value="Chromosome"/>
</dbReference>
<evidence type="ECO:0000256" key="3">
    <source>
        <dbReference type="ARBA" id="ARBA00012438"/>
    </source>
</evidence>
<protein>
    <recommendedName>
        <fullName evidence="3">histidine kinase</fullName>
        <ecNumber evidence="3">2.7.13.3</ecNumber>
    </recommendedName>
</protein>
<dbReference type="EC" id="2.7.13.3" evidence="3"/>
<keyword evidence="18" id="KW-1185">Reference proteome</keyword>
<dbReference type="CDD" id="cd17546">
    <property type="entry name" value="REC_hyHK_CKI1_RcsC-like"/>
    <property type="match status" value="1"/>
</dbReference>
<evidence type="ECO:0000256" key="7">
    <source>
        <dbReference type="ARBA" id="ARBA00022741"/>
    </source>
</evidence>
<dbReference type="SMART" id="SM00388">
    <property type="entry name" value="HisKA"/>
    <property type="match status" value="1"/>
</dbReference>
<accession>A0A6I6JKS5</accession>
<reference evidence="17 18" key="1">
    <citation type="submission" date="2019-11" db="EMBL/GenBank/DDBJ databases">
        <authorList>
            <person name="Zheng R.K."/>
            <person name="Sun C.M."/>
        </authorList>
    </citation>
    <scope>NUCLEOTIDE SEQUENCE [LARGE SCALE GENOMIC DNA]</scope>
    <source>
        <strain evidence="17 18">SRB007</strain>
    </source>
</reference>
<evidence type="ECO:0000259" key="15">
    <source>
        <dbReference type="PROSITE" id="PS50109"/>
    </source>
</evidence>
<keyword evidence="7" id="KW-0547">Nucleotide-binding</keyword>
<feature type="domain" description="Histidine kinase" evidence="15">
    <location>
        <begin position="465"/>
        <end position="687"/>
    </location>
</feature>
<dbReference type="SUPFAM" id="SSF55874">
    <property type="entry name" value="ATPase domain of HSP90 chaperone/DNA topoisomerase II/histidine kinase"/>
    <property type="match status" value="1"/>
</dbReference>
<feature type="modified residue" description="4-aspartylphosphate" evidence="13">
    <location>
        <position position="759"/>
    </location>
</feature>
<evidence type="ECO:0000256" key="8">
    <source>
        <dbReference type="ARBA" id="ARBA00022777"/>
    </source>
</evidence>
<dbReference type="GO" id="GO:0016020">
    <property type="term" value="C:membrane"/>
    <property type="evidence" value="ECO:0007669"/>
    <property type="project" value="UniProtKB-SubCell"/>
</dbReference>
<evidence type="ECO:0000256" key="14">
    <source>
        <dbReference type="SAM" id="Coils"/>
    </source>
</evidence>
<dbReference type="CDD" id="cd16922">
    <property type="entry name" value="HATPase_EvgS-ArcB-TorS-like"/>
    <property type="match status" value="1"/>
</dbReference>
<dbReference type="PROSITE" id="PS50110">
    <property type="entry name" value="RESPONSE_REGULATORY"/>
    <property type="match status" value="1"/>
</dbReference>
<keyword evidence="11" id="KW-0902">Two-component regulatory system</keyword>
<dbReference type="Pfam" id="PF00512">
    <property type="entry name" value="HisKA"/>
    <property type="match status" value="1"/>
</dbReference>
<dbReference type="EMBL" id="CP046400">
    <property type="protein sequence ID" value="QGY41789.1"/>
    <property type="molecule type" value="Genomic_DNA"/>
</dbReference>
<dbReference type="PROSITE" id="PS50109">
    <property type="entry name" value="HIS_KIN"/>
    <property type="match status" value="1"/>
</dbReference>
<dbReference type="KEGG" id="psel:GM415_17225"/>
<comment type="catalytic activity">
    <reaction evidence="1">
        <text>ATP + protein L-histidine = ADP + protein N-phospho-L-histidine.</text>
        <dbReference type="EC" id="2.7.13.3"/>
    </reaction>
</comment>
<name>A0A6I6JKS5_9BACT</name>
<dbReference type="InterPro" id="IPR036097">
    <property type="entry name" value="HisK_dim/P_sf"/>
</dbReference>
<keyword evidence="6" id="KW-0812">Transmembrane</keyword>
<proteinExistence type="predicted"/>
<dbReference type="InterPro" id="IPR036890">
    <property type="entry name" value="HATPase_C_sf"/>
</dbReference>
<dbReference type="SUPFAM" id="SSF52172">
    <property type="entry name" value="CheY-like"/>
    <property type="match status" value="1"/>
</dbReference>
<dbReference type="Gene3D" id="3.40.50.2300">
    <property type="match status" value="1"/>
</dbReference>
<dbReference type="PRINTS" id="PR00344">
    <property type="entry name" value="BCTRLSENSOR"/>
</dbReference>
<evidence type="ECO:0000259" key="16">
    <source>
        <dbReference type="PROSITE" id="PS50110"/>
    </source>
</evidence>
<dbReference type="GO" id="GO:0005524">
    <property type="term" value="F:ATP binding"/>
    <property type="evidence" value="ECO:0007669"/>
    <property type="project" value="UniProtKB-KW"/>
</dbReference>
<gene>
    <name evidence="17" type="ORF">GM415_17225</name>
</gene>
<dbReference type="Gene3D" id="3.30.565.10">
    <property type="entry name" value="Histidine kinase-like ATPase, C-terminal domain"/>
    <property type="match status" value="1"/>
</dbReference>
<evidence type="ECO:0000256" key="6">
    <source>
        <dbReference type="ARBA" id="ARBA00022692"/>
    </source>
</evidence>
<dbReference type="InterPro" id="IPR001789">
    <property type="entry name" value="Sig_transdc_resp-reg_receiver"/>
</dbReference>
<dbReference type="AlphaFoldDB" id="A0A6I6JKS5"/>
<evidence type="ECO:0000313" key="17">
    <source>
        <dbReference type="EMBL" id="QGY41789.1"/>
    </source>
</evidence>
<evidence type="ECO:0000256" key="1">
    <source>
        <dbReference type="ARBA" id="ARBA00000085"/>
    </source>
</evidence>
<comment type="subcellular location">
    <subcellularLocation>
        <location evidence="2">Membrane</location>
    </subcellularLocation>
</comment>
<dbReference type="CDD" id="cd00082">
    <property type="entry name" value="HisKA"/>
    <property type="match status" value="1"/>
</dbReference>
<evidence type="ECO:0000256" key="9">
    <source>
        <dbReference type="ARBA" id="ARBA00022840"/>
    </source>
</evidence>
<dbReference type="PANTHER" id="PTHR45339:SF1">
    <property type="entry name" value="HYBRID SIGNAL TRANSDUCTION HISTIDINE KINASE J"/>
    <property type="match status" value="1"/>
</dbReference>
<organism evidence="17 18">
    <name type="scientific">Pseudodesulfovibrio cashew</name>
    <dbReference type="NCBI Taxonomy" id="2678688"/>
    <lineage>
        <taxon>Bacteria</taxon>
        <taxon>Pseudomonadati</taxon>
        <taxon>Thermodesulfobacteriota</taxon>
        <taxon>Desulfovibrionia</taxon>
        <taxon>Desulfovibrionales</taxon>
        <taxon>Desulfovibrionaceae</taxon>
    </lineage>
</organism>
<feature type="coiled-coil region" evidence="14">
    <location>
        <begin position="428"/>
        <end position="455"/>
    </location>
</feature>
<keyword evidence="12" id="KW-0472">Membrane</keyword>
<keyword evidence="14" id="KW-0175">Coiled coil</keyword>
<keyword evidence="5" id="KW-0808">Transferase</keyword>
<evidence type="ECO:0000256" key="5">
    <source>
        <dbReference type="ARBA" id="ARBA00022679"/>
    </source>
</evidence>
<evidence type="ECO:0000256" key="11">
    <source>
        <dbReference type="ARBA" id="ARBA00023012"/>
    </source>
</evidence>
<sequence>MTGFSSERLGICEIYLHYIRNCVDCIKVITRRSGIRFLPVGVSAFLILPLTKRTNWGKVGIVSTGEGENMPEFEQIQTQLKSIARVISCELERVEDTLYYLESLSAKLLRETPHDEAAIAAWLENDGFAVGEDGFYLSVPQLEEHRRGGLDSEVLSYSWPPDRVDDPEARFRMYCHRDIGPMLVLMQKRLHSAVWVYYQDVTNTALQSPYIDQITAITPDFQWSTYHTYASVRPEVNPEREVRWSAPHIDYAGQGLIVAASIPVYLDDRFVGLWSIDLKVDELIRHDILVSRRKTQLTCIVAGDGELISSCQGIPIKALAKGELSLIPFWDVHASFSDLDLEELFATGSGHTHVETNEGGFQIHWENIPLMQWMCLTVLSVSELVVTAKDHFKKAFSSLGKWDVEIVDTAGTFPDEMIELAKAFNEMVFKLDKAHRQLLENNAELTEEKARAEAASNAKSVFLANMSHELRTPLNGILGMHQLLKTTPLDVEQSNYVDMAIASARRLTSLLGDILDLAKIESGKTSLVNKPFSLSEVFDSVEQLFGLACSQKGIVLERRVDEGVPGMMSGDPLRLSQILNNLVGNAVKFTESGKILVEASLLPRHSFEGYRVLFTVSDTGIGIRDEEVDGIFESFSQADDGFQRAYQGAGLGLAIVRQLVSLMGGNVSVVSEPGEGTLFHLSLPFEQAVEGSPEEPAGQTLICQPPCNRAILLVEDDMVNRMAVKSLLEKAGYHATAVENGEAALHELAGNSYDLVLMDIQLPVMDGVEATRIIRSGGAGVLNTDIPIVALTAYAMRSSRDEFLEAGMNEYLAKPVGPDQLYGVIDRYLKS</sequence>
<dbReference type="Gene3D" id="1.10.287.130">
    <property type="match status" value="1"/>
</dbReference>
<dbReference type="PANTHER" id="PTHR45339">
    <property type="entry name" value="HYBRID SIGNAL TRANSDUCTION HISTIDINE KINASE J"/>
    <property type="match status" value="1"/>
</dbReference>
<keyword evidence="9" id="KW-0067">ATP-binding</keyword>
<evidence type="ECO:0000256" key="4">
    <source>
        <dbReference type="ARBA" id="ARBA00022553"/>
    </source>
</evidence>
<keyword evidence="10" id="KW-1133">Transmembrane helix</keyword>
<dbReference type="InterPro" id="IPR005467">
    <property type="entry name" value="His_kinase_dom"/>
</dbReference>
<keyword evidence="8" id="KW-0418">Kinase</keyword>
<dbReference type="InterPro" id="IPR011006">
    <property type="entry name" value="CheY-like_superfamily"/>
</dbReference>
<dbReference type="FunFam" id="3.30.565.10:FF:000010">
    <property type="entry name" value="Sensor histidine kinase RcsC"/>
    <property type="match status" value="1"/>
</dbReference>
<dbReference type="SUPFAM" id="SSF47384">
    <property type="entry name" value="Homodimeric domain of signal transducing histidine kinase"/>
    <property type="match status" value="1"/>
</dbReference>
<dbReference type="InterPro" id="IPR003594">
    <property type="entry name" value="HATPase_dom"/>
</dbReference>
<evidence type="ECO:0000256" key="2">
    <source>
        <dbReference type="ARBA" id="ARBA00004370"/>
    </source>
</evidence>
<dbReference type="Pfam" id="PF00072">
    <property type="entry name" value="Response_reg"/>
    <property type="match status" value="1"/>
</dbReference>
<evidence type="ECO:0000256" key="12">
    <source>
        <dbReference type="ARBA" id="ARBA00023136"/>
    </source>
</evidence>